<evidence type="ECO:0000313" key="1">
    <source>
        <dbReference type="EMBL" id="KOF76065.1"/>
    </source>
</evidence>
<dbReference type="AlphaFoldDB" id="A0A0L8GHP7"/>
<organism evidence="1">
    <name type="scientific">Octopus bimaculoides</name>
    <name type="common">California two-spotted octopus</name>
    <dbReference type="NCBI Taxonomy" id="37653"/>
    <lineage>
        <taxon>Eukaryota</taxon>
        <taxon>Metazoa</taxon>
        <taxon>Spiralia</taxon>
        <taxon>Lophotrochozoa</taxon>
        <taxon>Mollusca</taxon>
        <taxon>Cephalopoda</taxon>
        <taxon>Coleoidea</taxon>
        <taxon>Octopodiformes</taxon>
        <taxon>Octopoda</taxon>
        <taxon>Incirrata</taxon>
        <taxon>Octopodidae</taxon>
        <taxon>Octopus</taxon>
    </lineage>
</organism>
<name>A0A0L8GHP7_OCTBM</name>
<gene>
    <name evidence="1" type="ORF">OCBIM_22033830mg</name>
</gene>
<dbReference type="EMBL" id="KQ421891">
    <property type="protein sequence ID" value="KOF76065.1"/>
    <property type="molecule type" value="Genomic_DNA"/>
</dbReference>
<reference evidence="1" key="1">
    <citation type="submission" date="2015-07" db="EMBL/GenBank/DDBJ databases">
        <title>MeaNS - Measles Nucleotide Surveillance Program.</title>
        <authorList>
            <person name="Tran T."/>
            <person name="Druce J."/>
        </authorList>
    </citation>
    <scope>NUCLEOTIDE SEQUENCE</scope>
    <source>
        <strain evidence="1">UCB-OBI-ISO-001</strain>
        <tissue evidence="1">Gonad</tissue>
    </source>
</reference>
<proteinExistence type="predicted"/>
<protein>
    <submittedName>
        <fullName evidence="1">Uncharacterized protein</fullName>
    </submittedName>
</protein>
<accession>A0A0L8GHP7</accession>
<sequence>MSVGEFYTIIVQPRRNYFILVKYRNQSIIQNINTFVHALSNQKTFLFGYKRHDTNKHLHY</sequence>